<accession>A0ABR2BPP2</accession>
<reference evidence="1 2" key="1">
    <citation type="journal article" date="2024" name="G3 (Bethesda)">
        <title>Genome assembly of Hibiscus sabdariffa L. provides insights into metabolisms of medicinal natural products.</title>
        <authorList>
            <person name="Kim T."/>
        </authorList>
    </citation>
    <scope>NUCLEOTIDE SEQUENCE [LARGE SCALE GENOMIC DNA]</scope>
    <source>
        <strain evidence="1">TK-2024</strain>
        <tissue evidence="1">Old leaves</tissue>
    </source>
</reference>
<proteinExistence type="predicted"/>
<evidence type="ECO:0000313" key="1">
    <source>
        <dbReference type="EMBL" id="KAK8509128.1"/>
    </source>
</evidence>
<dbReference type="EMBL" id="JBBPBM010000093">
    <property type="protein sequence ID" value="KAK8509128.1"/>
    <property type="molecule type" value="Genomic_DNA"/>
</dbReference>
<sequence length="97" mass="11520">MRQGAKEIKVADDRPGFRTRRGNMSCLRRRALKILERKARVASNATDRRRQEHLLLQEQQFVHEGSRKLQQFRLHEIFPWQYRGLGQEQHPVSEIGS</sequence>
<comment type="caution">
    <text evidence="1">The sequence shown here is derived from an EMBL/GenBank/DDBJ whole genome shotgun (WGS) entry which is preliminary data.</text>
</comment>
<keyword evidence="2" id="KW-1185">Reference proteome</keyword>
<gene>
    <name evidence="1" type="ORF">V6N12_018216</name>
</gene>
<organism evidence="1 2">
    <name type="scientific">Hibiscus sabdariffa</name>
    <name type="common">roselle</name>
    <dbReference type="NCBI Taxonomy" id="183260"/>
    <lineage>
        <taxon>Eukaryota</taxon>
        <taxon>Viridiplantae</taxon>
        <taxon>Streptophyta</taxon>
        <taxon>Embryophyta</taxon>
        <taxon>Tracheophyta</taxon>
        <taxon>Spermatophyta</taxon>
        <taxon>Magnoliopsida</taxon>
        <taxon>eudicotyledons</taxon>
        <taxon>Gunneridae</taxon>
        <taxon>Pentapetalae</taxon>
        <taxon>rosids</taxon>
        <taxon>malvids</taxon>
        <taxon>Malvales</taxon>
        <taxon>Malvaceae</taxon>
        <taxon>Malvoideae</taxon>
        <taxon>Hibiscus</taxon>
    </lineage>
</organism>
<dbReference type="Proteomes" id="UP001472677">
    <property type="component" value="Unassembled WGS sequence"/>
</dbReference>
<protein>
    <submittedName>
        <fullName evidence="1">Uncharacterized protein</fullName>
    </submittedName>
</protein>
<evidence type="ECO:0000313" key="2">
    <source>
        <dbReference type="Proteomes" id="UP001472677"/>
    </source>
</evidence>
<name>A0ABR2BPP2_9ROSI</name>